<keyword evidence="1" id="KW-1188">Viral release from host cell</keyword>
<dbReference type="InterPro" id="IPR027417">
    <property type="entry name" value="P-loop_NTPase"/>
</dbReference>
<dbReference type="AlphaFoldDB" id="A0A6H1ZK25"/>
<reference evidence="3" key="1">
    <citation type="submission" date="2020-03" db="EMBL/GenBank/DDBJ databases">
        <title>The deep terrestrial virosphere.</title>
        <authorList>
            <person name="Holmfeldt K."/>
            <person name="Nilsson E."/>
            <person name="Simone D."/>
            <person name="Lopez-Fernandez M."/>
            <person name="Wu X."/>
            <person name="de Brujin I."/>
            <person name="Lundin D."/>
            <person name="Andersson A."/>
            <person name="Bertilsson S."/>
            <person name="Dopson M."/>
        </authorList>
    </citation>
    <scope>NUCLEOTIDE SEQUENCE</scope>
    <source>
        <strain evidence="3">TM448A00705</strain>
        <strain evidence="4">TM448B01003</strain>
    </source>
</reference>
<dbReference type="Pfam" id="PF17289">
    <property type="entry name" value="Terminase_6C"/>
    <property type="match status" value="1"/>
</dbReference>
<evidence type="ECO:0000313" key="4">
    <source>
        <dbReference type="EMBL" id="QJH97374.1"/>
    </source>
</evidence>
<name>A0A6H1ZK25_9ZZZZ</name>
<gene>
    <name evidence="3" type="ORF">TM448A00705_0029</name>
    <name evidence="4" type="ORF">TM448B01003_0025</name>
</gene>
<accession>A0A6H1ZK25</accession>
<dbReference type="Gene3D" id="3.40.50.300">
    <property type="entry name" value="P-loop containing nucleotide triphosphate hydrolases"/>
    <property type="match status" value="1"/>
</dbReference>
<dbReference type="EMBL" id="MT144684">
    <property type="protein sequence ID" value="QJH97374.1"/>
    <property type="molecule type" value="Genomic_DNA"/>
</dbReference>
<evidence type="ECO:0000259" key="2">
    <source>
        <dbReference type="Pfam" id="PF17289"/>
    </source>
</evidence>
<proteinExistence type="predicted"/>
<dbReference type="EMBL" id="MT144050">
    <property type="protein sequence ID" value="QJA47615.1"/>
    <property type="molecule type" value="Genomic_DNA"/>
</dbReference>
<sequence length="576" mass="65031">MSDLPPSERIRRALRALFDKAYEGEPWAKWLLDLFPEYFVLADGTVSFADFHRELWAWVFGIDKTRPCPFLAVWPRDTGKSTHAEVACAYLGVTDKRRYALYVCGTQDRADDHVNNIAALLESPAIAQRYPEHSERAVSKFNQSKGWRVSRVRTAGGFTVDAIGLDKAVRGARLEMERPDLIILDDIDGRHDSPRAAKKKIEQLTDNIIPAGNRDRVAILFAQNIIHDNSVMAQLVDGKASFLQNRIVSGPHPAIRNFTYEEDEGRTVVTGGDPTWDGLSLATCQRIIDDIGISAFLREYQQKRSEGKGALWSEALIEQRRVDSIPEDLSHVVVAVDPQASNQKQGSETGIVVVGLSQGKAYVLRDASGFYSPDEWAQESLQQYDAWKADVIVGERNNGGDMVEANIIHARPNASYDAVWASRGKYTRAEPVVALYERGMVYHAGRFPMLEGQMTTPYDPFDEESSWDRMDALVWAVTHLLLSVQDAPHFDRQRHTYTPAATATKAYIIDPKRVYAWKQAIEQGRRVPAYGPEDYEPLRRVFVAYLEEYQRTKDYRGALVAEQYAALREEMGDIKV</sequence>
<protein>
    <submittedName>
        <fullName evidence="3">Putative terminase</fullName>
    </submittedName>
</protein>
<dbReference type="InterPro" id="IPR035421">
    <property type="entry name" value="Terminase_6C"/>
</dbReference>
<feature type="domain" description="Terminase large subunit gp17-like C-terminal" evidence="2">
    <location>
        <begin position="335"/>
        <end position="479"/>
    </location>
</feature>
<evidence type="ECO:0000313" key="3">
    <source>
        <dbReference type="EMBL" id="QJA47615.1"/>
    </source>
</evidence>
<evidence type="ECO:0000256" key="1">
    <source>
        <dbReference type="ARBA" id="ARBA00022612"/>
    </source>
</evidence>
<organism evidence="3">
    <name type="scientific">viral metagenome</name>
    <dbReference type="NCBI Taxonomy" id="1070528"/>
    <lineage>
        <taxon>unclassified sequences</taxon>
        <taxon>metagenomes</taxon>
        <taxon>organismal metagenomes</taxon>
    </lineage>
</organism>